<name>A0A4Y2AZL3_ARAVE</name>
<dbReference type="AlphaFoldDB" id="A0A4Y2AZL3"/>
<feature type="region of interest" description="Disordered" evidence="1">
    <location>
        <begin position="51"/>
        <end position="74"/>
    </location>
</feature>
<evidence type="ECO:0000313" key="2">
    <source>
        <dbReference type="EMBL" id="GBL84294.1"/>
    </source>
</evidence>
<evidence type="ECO:0000256" key="1">
    <source>
        <dbReference type="SAM" id="MobiDB-lite"/>
    </source>
</evidence>
<proteinExistence type="predicted"/>
<dbReference type="OrthoDB" id="6434444at2759"/>
<gene>
    <name evidence="2" type="ORF">AVEN_118671_1</name>
</gene>
<accession>A0A4Y2AZL3</accession>
<keyword evidence="3" id="KW-1185">Reference proteome</keyword>
<protein>
    <submittedName>
        <fullName evidence="2">Uncharacterized protein</fullName>
    </submittedName>
</protein>
<sequence>MESGQIGPGNCPEGDHKVCIQRDMETMRCEITEETPQKCMDEVMAFIRGDICNGGGEETDEQTTLDPTVDGDSP</sequence>
<comment type="caution">
    <text evidence="2">The sequence shown here is derived from an EMBL/GenBank/DDBJ whole genome shotgun (WGS) entry which is preliminary data.</text>
</comment>
<evidence type="ECO:0000313" key="3">
    <source>
        <dbReference type="Proteomes" id="UP000499080"/>
    </source>
</evidence>
<dbReference type="EMBL" id="BGPR01000036">
    <property type="protein sequence ID" value="GBL84294.1"/>
    <property type="molecule type" value="Genomic_DNA"/>
</dbReference>
<organism evidence="2 3">
    <name type="scientific">Araneus ventricosus</name>
    <name type="common">Orbweaver spider</name>
    <name type="synonym">Epeira ventricosa</name>
    <dbReference type="NCBI Taxonomy" id="182803"/>
    <lineage>
        <taxon>Eukaryota</taxon>
        <taxon>Metazoa</taxon>
        <taxon>Ecdysozoa</taxon>
        <taxon>Arthropoda</taxon>
        <taxon>Chelicerata</taxon>
        <taxon>Arachnida</taxon>
        <taxon>Araneae</taxon>
        <taxon>Araneomorphae</taxon>
        <taxon>Entelegynae</taxon>
        <taxon>Araneoidea</taxon>
        <taxon>Araneidae</taxon>
        <taxon>Araneus</taxon>
    </lineage>
</organism>
<reference evidence="2 3" key="1">
    <citation type="journal article" date="2019" name="Sci. Rep.">
        <title>Orb-weaving spider Araneus ventricosus genome elucidates the spidroin gene catalogue.</title>
        <authorList>
            <person name="Kono N."/>
            <person name="Nakamura H."/>
            <person name="Ohtoshi R."/>
            <person name="Moran D.A.P."/>
            <person name="Shinohara A."/>
            <person name="Yoshida Y."/>
            <person name="Fujiwara M."/>
            <person name="Mori M."/>
            <person name="Tomita M."/>
            <person name="Arakawa K."/>
        </authorList>
    </citation>
    <scope>NUCLEOTIDE SEQUENCE [LARGE SCALE GENOMIC DNA]</scope>
</reference>
<dbReference type="Proteomes" id="UP000499080">
    <property type="component" value="Unassembled WGS sequence"/>
</dbReference>